<keyword evidence="1" id="KW-0238">DNA-binding</keyword>
<evidence type="ECO:0000313" key="2">
    <source>
        <dbReference type="Proteomes" id="UP000741863"/>
    </source>
</evidence>
<accession>A0ABS2PHL5</accession>
<protein>
    <submittedName>
        <fullName evidence="1">DNA-binding transcriptional ArsR family regulator</fullName>
    </submittedName>
</protein>
<dbReference type="InterPro" id="IPR036390">
    <property type="entry name" value="WH_DNA-bd_sf"/>
</dbReference>
<dbReference type="SUPFAM" id="SSF46785">
    <property type="entry name" value="Winged helix' DNA-binding domain"/>
    <property type="match status" value="1"/>
</dbReference>
<dbReference type="Proteomes" id="UP000741863">
    <property type="component" value="Unassembled WGS sequence"/>
</dbReference>
<dbReference type="RefSeq" id="WP_204699685.1">
    <property type="nucleotide sequence ID" value="NZ_JAFBEC010000019.1"/>
</dbReference>
<name>A0ABS2PHL5_9BACL</name>
<comment type="caution">
    <text evidence="1">The sequence shown here is derived from an EMBL/GenBank/DDBJ whole genome shotgun (WGS) entry which is preliminary data.</text>
</comment>
<sequence>MKITGSQSVFNKKERYEDEYFIKLPSDIAHYMYVPGISARHTFLYAMIVDYYNPDYGYAWPSHIKLATDLNRSTQTVSQDLRKLRDAGLIAIITVPSKDFNRYVPYKPLTQEELWLACPEAGERYRAKIKQLDDEKRRDHEKLRQLREAYP</sequence>
<organism evidence="1 2">
    <name type="scientific">Geomicrobium sediminis</name>
    <dbReference type="NCBI Taxonomy" id="1347788"/>
    <lineage>
        <taxon>Bacteria</taxon>
        <taxon>Bacillati</taxon>
        <taxon>Bacillota</taxon>
        <taxon>Bacilli</taxon>
        <taxon>Bacillales</taxon>
        <taxon>Geomicrobium</taxon>
    </lineage>
</organism>
<dbReference type="EMBL" id="JAFBEC010000019">
    <property type="protein sequence ID" value="MBM7634939.1"/>
    <property type="molecule type" value="Genomic_DNA"/>
</dbReference>
<reference evidence="1 2" key="1">
    <citation type="submission" date="2021-01" db="EMBL/GenBank/DDBJ databases">
        <title>Genomic Encyclopedia of Type Strains, Phase IV (KMG-IV): sequencing the most valuable type-strain genomes for metagenomic binning, comparative biology and taxonomic classification.</title>
        <authorList>
            <person name="Goeker M."/>
        </authorList>
    </citation>
    <scope>NUCLEOTIDE SEQUENCE [LARGE SCALE GENOMIC DNA]</scope>
    <source>
        <strain evidence="1 2">DSM 25540</strain>
    </source>
</reference>
<dbReference type="Pfam" id="PF13730">
    <property type="entry name" value="HTH_36"/>
    <property type="match status" value="1"/>
</dbReference>
<dbReference type="GO" id="GO:0003677">
    <property type="term" value="F:DNA binding"/>
    <property type="evidence" value="ECO:0007669"/>
    <property type="project" value="UniProtKB-KW"/>
</dbReference>
<dbReference type="InterPro" id="IPR036388">
    <property type="entry name" value="WH-like_DNA-bd_sf"/>
</dbReference>
<evidence type="ECO:0000313" key="1">
    <source>
        <dbReference type="EMBL" id="MBM7634939.1"/>
    </source>
</evidence>
<dbReference type="Gene3D" id="1.10.10.10">
    <property type="entry name" value="Winged helix-like DNA-binding domain superfamily/Winged helix DNA-binding domain"/>
    <property type="match status" value="1"/>
</dbReference>
<keyword evidence="2" id="KW-1185">Reference proteome</keyword>
<gene>
    <name evidence="1" type="ORF">JOD17_004066</name>
</gene>
<proteinExistence type="predicted"/>